<gene>
    <name evidence="3" type="ORF">PGLA1383_LOCUS32400</name>
</gene>
<dbReference type="SUPFAM" id="SSF118359">
    <property type="entry name" value="Expressed protein At2g23090/F21P24.15"/>
    <property type="match status" value="1"/>
</dbReference>
<protein>
    <recommendedName>
        <fullName evidence="2">At2g23090-like zinc-binding domain-containing protein</fullName>
    </recommendedName>
</protein>
<reference evidence="3" key="1">
    <citation type="submission" date="2021-02" db="EMBL/GenBank/DDBJ databases">
        <authorList>
            <person name="Dougan E. K."/>
            <person name="Rhodes N."/>
            <person name="Thang M."/>
            <person name="Chan C."/>
        </authorList>
    </citation>
    <scope>NUCLEOTIDE SEQUENCE</scope>
</reference>
<feature type="domain" description="At2g23090-like zinc-binding" evidence="2">
    <location>
        <begin position="311"/>
        <end position="348"/>
    </location>
</feature>
<feature type="transmembrane region" description="Helical" evidence="1">
    <location>
        <begin position="17"/>
        <end position="37"/>
    </location>
</feature>
<keyword evidence="1" id="KW-0812">Transmembrane</keyword>
<comment type="caution">
    <text evidence="3">The sequence shown here is derived from an EMBL/GenBank/DDBJ whole genome shotgun (WGS) entry which is preliminary data.</text>
</comment>
<dbReference type="InterPro" id="IPR039438">
    <property type="entry name" value="At2g23090-like_Znf"/>
</dbReference>
<dbReference type="Pfam" id="PF12907">
    <property type="entry name" value="zf-met2"/>
    <property type="match status" value="1"/>
</dbReference>
<dbReference type="Proteomes" id="UP000654075">
    <property type="component" value="Unassembled WGS sequence"/>
</dbReference>
<evidence type="ECO:0000313" key="3">
    <source>
        <dbReference type="EMBL" id="CAE8614679.1"/>
    </source>
</evidence>
<evidence type="ECO:0000256" key="1">
    <source>
        <dbReference type="SAM" id="Phobius"/>
    </source>
</evidence>
<dbReference type="Gene3D" id="4.10.1050.10">
    <property type="entry name" value="At2g23090-like"/>
    <property type="match status" value="1"/>
</dbReference>
<dbReference type="InterPro" id="IPR026939">
    <property type="entry name" value="ZNF706/At2g23090_sf"/>
</dbReference>
<keyword evidence="4" id="KW-1185">Reference proteome</keyword>
<keyword evidence="1" id="KW-1133">Transmembrane helix</keyword>
<evidence type="ECO:0000259" key="2">
    <source>
        <dbReference type="Pfam" id="PF12907"/>
    </source>
</evidence>
<name>A0A813FPF9_POLGL</name>
<dbReference type="AlphaFoldDB" id="A0A813FPF9"/>
<keyword evidence="1" id="KW-0472">Membrane</keyword>
<sequence>MRCCCGLAGKHNKCCSLFFFLSGLLMLASGFWMTVLYRRFTPVYHDIKCAFGSAALEGLHVGMPGFTPTTFDTRIEMKCSNPNPYSIRFAYSNEGGAALRNGSALRTLFSSIHGNMNSLQQQPGADDENSALRIASVISALRNPSNSTEKGIASVISALRNPDNSTTFKEKFRPPATHTTSAEKLSVGAADEGSALRTLVRSAADAAAATDEGSALRTLVRGTGSALRTLFSSIHGNMNSLRQQPGADDENSTLRIPSDSFEDLQLGTKRLNMPLGGKALKKREQNANEKLGIVTDDAILRKQATAKQDIKCTICSQVFKVTKKNVDQKNHFAAKHPKSTFEECFPGLICE</sequence>
<organism evidence="3 4">
    <name type="scientific">Polarella glacialis</name>
    <name type="common">Dinoflagellate</name>
    <dbReference type="NCBI Taxonomy" id="89957"/>
    <lineage>
        <taxon>Eukaryota</taxon>
        <taxon>Sar</taxon>
        <taxon>Alveolata</taxon>
        <taxon>Dinophyceae</taxon>
        <taxon>Suessiales</taxon>
        <taxon>Suessiaceae</taxon>
        <taxon>Polarella</taxon>
    </lineage>
</organism>
<dbReference type="EMBL" id="CAJNNV010025469">
    <property type="protein sequence ID" value="CAE8614679.1"/>
    <property type="molecule type" value="Genomic_DNA"/>
</dbReference>
<dbReference type="OrthoDB" id="370932at2759"/>
<evidence type="ECO:0000313" key="4">
    <source>
        <dbReference type="Proteomes" id="UP000654075"/>
    </source>
</evidence>
<proteinExistence type="predicted"/>
<accession>A0A813FPF9</accession>